<evidence type="ECO:0000256" key="2">
    <source>
        <dbReference type="HAMAP-Rule" id="MF_00984"/>
    </source>
</evidence>
<dbReference type="AlphaFoldDB" id="A0A1B8QAH6"/>
<dbReference type="InterPro" id="IPR012340">
    <property type="entry name" value="NA-bd_OB-fold"/>
</dbReference>
<dbReference type="SUPFAM" id="SSF50249">
    <property type="entry name" value="Nucleic acid-binding proteins"/>
    <property type="match status" value="1"/>
</dbReference>
<proteinExistence type="inferred from homology"/>
<dbReference type="InterPro" id="IPR011344">
    <property type="entry name" value="ssDNA-bd"/>
</dbReference>
<dbReference type="Gene3D" id="2.40.50.140">
    <property type="entry name" value="Nucleic acid-binding proteins"/>
    <property type="match status" value="1"/>
</dbReference>
<dbReference type="GO" id="GO:0003697">
    <property type="term" value="F:single-stranded DNA binding"/>
    <property type="evidence" value="ECO:0007669"/>
    <property type="project" value="UniProtKB-UniRule"/>
</dbReference>
<keyword evidence="2" id="KW-0233">DNA recombination</keyword>
<dbReference type="PANTHER" id="PTHR10302:SF27">
    <property type="entry name" value="SINGLE-STRANDED DNA-BINDING PROTEIN"/>
    <property type="match status" value="1"/>
</dbReference>
<name>A0A1B8QAH6_9GAMM</name>
<accession>A0A1B8QAH6</accession>
<dbReference type="GO" id="GO:0009295">
    <property type="term" value="C:nucleoid"/>
    <property type="evidence" value="ECO:0007669"/>
    <property type="project" value="TreeGrafter"/>
</dbReference>
<evidence type="ECO:0000256" key="3">
    <source>
        <dbReference type="RuleBase" id="RU000524"/>
    </source>
</evidence>
<gene>
    <name evidence="5" type="ORF">A9308_08455</name>
</gene>
<keyword evidence="2" id="KW-0234">DNA repair</keyword>
<dbReference type="GO" id="GO:0006281">
    <property type="term" value="P:DNA repair"/>
    <property type="evidence" value="ECO:0007669"/>
    <property type="project" value="UniProtKB-UniRule"/>
</dbReference>
<evidence type="ECO:0000256" key="1">
    <source>
        <dbReference type="ARBA" id="ARBA00023125"/>
    </source>
</evidence>
<keyword evidence="2" id="KW-0235">DNA replication</keyword>
<dbReference type="Pfam" id="PF00436">
    <property type="entry name" value="SSB"/>
    <property type="match status" value="1"/>
</dbReference>
<dbReference type="InterPro" id="IPR000424">
    <property type="entry name" value="Primosome_PriB/ssb"/>
</dbReference>
<keyword evidence="1 2" id="KW-0238">DNA-binding</keyword>
<feature type="compositionally biased region" description="Low complexity" evidence="4">
    <location>
        <begin position="127"/>
        <end position="178"/>
    </location>
</feature>
<dbReference type="EMBL" id="LZMZ01000031">
    <property type="protein sequence ID" value="OBX76331.1"/>
    <property type="molecule type" value="Genomic_DNA"/>
</dbReference>
<evidence type="ECO:0000313" key="6">
    <source>
        <dbReference type="Proteomes" id="UP000092508"/>
    </source>
</evidence>
<dbReference type="OrthoDB" id="9809878at2"/>
<comment type="function">
    <text evidence="2">Plays an important role in DNA replication, recombination and repair. Binds to ssDNA and to an array of partner proteins to recruit them to their sites of action during DNA metabolism.</text>
</comment>
<dbReference type="Proteomes" id="UP000092508">
    <property type="component" value="Unassembled WGS sequence"/>
</dbReference>
<comment type="caution">
    <text evidence="5">The sequence shown here is derived from an EMBL/GenBank/DDBJ whole genome shotgun (WGS) entry which is preliminary data.</text>
</comment>
<comment type="subunit">
    <text evidence="2">Homotetramer.</text>
</comment>
<dbReference type="PROSITE" id="PS50935">
    <property type="entry name" value="SSB"/>
    <property type="match status" value="1"/>
</dbReference>
<reference evidence="5 6" key="1">
    <citation type="submission" date="2016-06" db="EMBL/GenBank/DDBJ databases">
        <title>Draft genome of Moraxella atlantae CCUG 66109.</title>
        <authorList>
            <person name="Salva-Serra F."/>
            <person name="Engstrom-Jakobsson H."/>
            <person name="Thorell K."/>
            <person name="Gonzales-Siles L."/>
            <person name="Karlsson R."/>
            <person name="Boulund F."/>
            <person name="Engstrand L."/>
            <person name="Kristiansson E."/>
            <person name="Moore E."/>
        </authorList>
    </citation>
    <scope>NUCLEOTIDE SEQUENCE [LARGE SCALE GENOMIC DNA]</scope>
    <source>
        <strain evidence="5 6">CCUG 66109</strain>
    </source>
</reference>
<dbReference type="PANTHER" id="PTHR10302">
    <property type="entry name" value="SINGLE-STRANDED DNA-BINDING PROTEIN"/>
    <property type="match status" value="1"/>
</dbReference>
<dbReference type="GO" id="GO:0006310">
    <property type="term" value="P:DNA recombination"/>
    <property type="evidence" value="ECO:0007669"/>
    <property type="project" value="UniProtKB-UniRule"/>
</dbReference>
<dbReference type="GO" id="GO:0006260">
    <property type="term" value="P:DNA replication"/>
    <property type="evidence" value="ECO:0007669"/>
    <property type="project" value="UniProtKB-UniRule"/>
</dbReference>
<comment type="caution">
    <text evidence="2">Lacks conserved residue(s) required for the propagation of feature annotation.</text>
</comment>
<feature type="compositionally biased region" description="Low complexity" evidence="4">
    <location>
        <begin position="220"/>
        <end position="240"/>
    </location>
</feature>
<dbReference type="NCBIfam" id="TIGR00621">
    <property type="entry name" value="ssb"/>
    <property type="match status" value="1"/>
</dbReference>
<dbReference type="STRING" id="34059.A9308_08455"/>
<sequence length="253" mass="27812">MRGVNKVIIVGNLGNDPDVKRFDNGGMITNISVATSEKWNDRQTGEPREATEWHRIVFNNKLAEIAAQYLRKGSQVYIEGSLRTRKYQDQNGQDRYITEIRADQMQMLGGRPSGQGDNMGYGNDSFGSQNQGYQAQGGYQNQSSYNNQNYQNQGYQNPSHQNQGYQNQGYNNPSGGNQFNNPASNQSAPYQNQQGNGFGNPQFQQQPTQAAQSGLPHNPADQAANASGNANDASNHANNQVPPSSAVDDDIPF</sequence>
<evidence type="ECO:0000313" key="5">
    <source>
        <dbReference type="EMBL" id="OBX76331.1"/>
    </source>
</evidence>
<keyword evidence="2" id="KW-0227">DNA damage</keyword>
<dbReference type="HAMAP" id="MF_00984">
    <property type="entry name" value="SSB"/>
    <property type="match status" value="1"/>
</dbReference>
<feature type="short sequence motif" description="Important for interaction with partner proteins" evidence="2">
    <location>
        <begin position="248"/>
        <end position="253"/>
    </location>
</feature>
<feature type="compositionally biased region" description="Polar residues" evidence="4">
    <location>
        <begin position="179"/>
        <end position="190"/>
    </location>
</feature>
<organism evidence="5 6">
    <name type="scientific">Faucicola atlantae</name>
    <dbReference type="NCBI Taxonomy" id="34059"/>
    <lineage>
        <taxon>Bacteria</taxon>
        <taxon>Pseudomonadati</taxon>
        <taxon>Pseudomonadota</taxon>
        <taxon>Gammaproteobacteria</taxon>
        <taxon>Moraxellales</taxon>
        <taxon>Moraxellaceae</taxon>
        <taxon>Faucicola</taxon>
    </lineage>
</organism>
<dbReference type="RefSeq" id="WP_067237579.1">
    <property type="nucleotide sequence ID" value="NZ_LZMZ01000031.1"/>
</dbReference>
<evidence type="ECO:0000256" key="4">
    <source>
        <dbReference type="SAM" id="MobiDB-lite"/>
    </source>
</evidence>
<protein>
    <recommendedName>
        <fullName evidence="2 3">Single-stranded DNA-binding protein</fullName>
        <shortName evidence="2">SSB</shortName>
    </recommendedName>
</protein>
<feature type="region of interest" description="Disordered" evidence="4">
    <location>
        <begin position="107"/>
        <end position="253"/>
    </location>
</feature>
<dbReference type="CDD" id="cd04496">
    <property type="entry name" value="SSB_OBF"/>
    <property type="match status" value="1"/>
</dbReference>
<feature type="compositionally biased region" description="Low complexity" evidence="4">
    <location>
        <begin position="191"/>
        <end position="212"/>
    </location>
</feature>